<organism evidence="1 2">
    <name type="scientific">Cochliobolus heterostrophus (strain C5 / ATCC 48332 / race O)</name>
    <name type="common">Southern corn leaf blight fungus</name>
    <name type="synonym">Bipolaris maydis</name>
    <dbReference type="NCBI Taxonomy" id="701091"/>
    <lineage>
        <taxon>Eukaryota</taxon>
        <taxon>Fungi</taxon>
        <taxon>Dikarya</taxon>
        <taxon>Ascomycota</taxon>
        <taxon>Pezizomycotina</taxon>
        <taxon>Dothideomycetes</taxon>
        <taxon>Pleosporomycetidae</taxon>
        <taxon>Pleosporales</taxon>
        <taxon>Pleosporineae</taxon>
        <taxon>Pleosporaceae</taxon>
        <taxon>Bipolaris</taxon>
    </lineage>
</organism>
<reference evidence="2" key="2">
    <citation type="journal article" date="2013" name="PLoS Genet.">
        <title>Comparative genome structure, secondary metabolite, and effector coding capacity across Cochliobolus pathogens.</title>
        <authorList>
            <person name="Condon B.J."/>
            <person name="Leng Y."/>
            <person name="Wu D."/>
            <person name="Bushley K.E."/>
            <person name="Ohm R.A."/>
            <person name="Otillar R."/>
            <person name="Martin J."/>
            <person name="Schackwitz W."/>
            <person name="Grimwood J."/>
            <person name="MohdZainudin N."/>
            <person name="Xue C."/>
            <person name="Wang R."/>
            <person name="Manning V.A."/>
            <person name="Dhillon B."/>
            <person name="Tu Z.J."/>
            <person name="Steffenson B.J."/>
            <person name="Salamov A."/>
            <person name="Sun H."/>
            <person name="Lowry S."/>
            <person name="LaButti K."/>
            <person name="Han J."/>
            <person name="Copeland A."/>
            <person name="Lindquist E."/>
            <person name="Barry K."/>
            <person name="Schmutz J."/>
            <person name="Baker S.E."/>
            <person name="Ciuffetti L.M."/>
            <person name="Grigoriev I.V."/>
            <person name="Zhong S."/>
            <person name="Turgeon B.G."/>
        </authorList>
    </citation>
    <scope>NUCLEOTIDE SEQUENCE [LARGE SCALE GENOMIC DNA]</scope>
    <source>
        <strain evidence="2">C5 / ATCC 48332 / race O</strain>
    </source>
</reference>
<protein>
    <submittedName>
        <fullName evidence="1">Uncharacterized protein</fullName>
    </submittedName>
</protein>
<dbReference type="AlphaFoldDB" id="M2SQR7"/>
<name>M2SQR7_COCH5</name>
<keyword evidence="2" id="KW-1185">Reference proteome</keyword>
<dbReference type="OMA" id="QAYWHWH"/>
<accession>M2SQR7</accession>
<evidence type="ECO:0000313" key="2">
    <source>
        <dbReference type="Proteomes" id="UP000016936"/>
    </source>
</evidence>
<gene>
    <name evidence="1" type="ORF">COCHEDRAFT_1113054</name>
</gene>
<dbReference type="HOGENOM" id="CLU_1708483_0_0_1"/>
<dbReference type="EMBL" id="KB445582">
    <property type="protein sequence ID" value="EMD87670.1"/>
    <property type="molecule type" value="Genomic_DNA"/>
</dbReference>
<feature type="non-terminal residue" evidence="1">
    <location>
        <position position="1"/>
    </location>
</feature>
<proteinExistence type="predicted"/>
<evidence type="ECO:0000313" key="1">
    <source>
        <dbReference type="EMBL" id="EMD87670.1"/>
    </source>
</evidence>
<reference evidence="1 2" key="1">
    <citation type="journal article" date="2012" name="PLoS Pathog.">
        <title>Diverse lifestyles and strategies of plant pathogenesis encoded in the genomes of eighteen Dothideomycetes fungi.</title>
        <authorList>
            <person name="Ohm R.A."/>
            <person name="Feau N."/>
            <person name="Henrissat B."/>
            <person name="Schoch C.L."/>
            <person name="Horwitz B.A."/>
            <person name="Barry K.W."/>
            <person name="Condon B.J."/>
            <person name="Copeland A.C."/>
            <person name="Dhillon B."/>
            <person name="Glaser F."/>
            <person name="Hesse C.N."/>
            <person name="Kosti I."/>
            <person name="LaButti K."/>
            <person name="Lindquist E.A."/>
            <person name="Lucas S."/>
            <person name="Salamov A.A."/>
            <person name="Bradshaw R.E."/>
            <person name="Ciuffetti L."/>
            <person name="Hamelin R.C."/>
            <person name="Kema G.H.J."/>
            <person name="Lawrence C."/>
            <person name="Scott J.A."/>
            <person name="Spatafora J.W."/>
            <person name="Turgeon B.G."/>
            <person name="de Wit P.J.G.M."/>
            <person name="Zhong S."/>
            <person name="Goodwin S.B."/>
            <person name="Grigoriev I.V."/>
        </authorList>
    </citation>
    <scope>NUCLEOTIDE SEQUENCE [LARGE SCALE GENOMIC DNA]</scope>
    <source>
        <strain evidence="2">C5 / ATCC 48332 / race O</strain>
    </source>
</reference>
<dbReference type="OrthoDB" id="10333506at2759"/>
<sequence length="154" mass="16810">SADRHRWVGRVVGAIQRARRGQRGLASVRTLSDGMAGGGWQVCSTCSHASTCGLERLFPHGGEAHSRAGEASAVRVAGRRVTCVGVAAAVLGRPSTVWKPGQSGRLPRPSQAYWHWHDTTIQRERRPGQPLFFCSQGPMRRNRVSISPRHRLGV</sequence>
<dbReference type="Proteomes" id="UP000016936">
    <property type="component" value="Unassembled WGS sequence"/>
</dbReference>